<gene>
    <name evidence="1" type="ORF">AM1BK_43390</name>
</gene>
<dbReference type="EMBL" id="BNDS01000028">
    <property type="protein sequence ID" value="GHI00797.1"/>
    <property type="molecule type" value="Genomic_DNA"/>
</dbReference>
<comment type="caution">
    <text evidence="1">The sequence shown here is derived from an EMBL/GenBank/DDBJ whole genome shotgun (WGS) entry which is preliminary data.</text>
</comment>
<protein>
    <recommendedName>
        <fullName evidence="3">Secreted protein</fullName>
    </recommendedName>
</protein>
<name>A0ABQ3NAV6_9BACI</name>
<keyword evidence="2" id="KW-1185">Reference proteome</keyword>
<dbReference type="Proteomes" id="UP000637074">
    <property type="component" value="Unassembled WGS sequence"/>
</dbReference>
<evidence type="ECO:0000313" key="1">
    <source>
        <dbReference type="EMBL" id="GHI00797.1"/>
    </source>
</evidence>
<organism evidence="1 2">
    <name type="scientific">Neobacillus kokaensis</name>
    <dbReference type="NCBI Taxonomy" id="2759023"/>
    <lineage>
        <taxon>Bacteria</taxon>
        <taxon>Bacillati</taxon>
        <taxon>Bacillota</taxon>
        <taxon>Bacilli</taxon>
        <taxon>Bacillales</taxon>
        <taxon>Bacillaceae</taxon>
        <taxon>Neobacillus</taxon>
    </lineage>
</organism>
<proteinExistence type="predicted"/>
<evidence type="ECO:0008006" key="3">
    <source>
        <dbReference type="Google" id="ProtNLM"/>
    </source>
</evidence>
<accession>A0ABQ3NAV6</accession>
<reference evidence="1 2" key="1">
    <citation type="journal article" date="2022" name="Int. J. Syst. Evol. Microbiol.">
        <title>Neobacillus kokaensis sp. nov., isolated from soil.</title>
        <authorList>
            <person name="Yuki K."/>
            <person name="Matsubara H."/>
            <person name="Yamaguchi S."/>
        </authorList>
    </citation>
    <scope>NUCLEOTIDE SEQUENCE [LARGE SCALE GENOMIC DNA]</scope>
    <source>
        <strain evidence="1 2">LOB 377</strain>
    </source>
</reference>
<evidence type="ECO:0000313" key="2">
    <source>
        <dbReference type="Proteomes" id="UP000637074"/>
    </source>
</evidence>
<sequence>MPPFFDYIYFLFAGLTWISASWDILSASFTRISATLKINCLVQLKIHTLWLTLPSASAIVMDNGSLKPLLSK</sequence>